<comment type="caution">
    <text evidence="6">The sequence shown here is derived from an EMBL/GenBank/DDBJ whole genome shotgun (WGS) entry which is preliminary data.</text>
</comment>
<dbReference type="RefSeq" id="WP_204012582.1">
    <property type="nucleotide sequence ID" value="NZ_BOPG01000113.1"/>
</dbReference>
<gene>
    <name evidence="6" type="ORF">Vau01_118230</name>
</gene>
<accession>A0A8J3ZHN2</accession>
<evidence type="ECO:0000256" key="4">
    <source>
        <dbReference type="ARBA" id="ARBA00023014"/>
    </source>
</evidence>
<dbReference type="SUPFAM" id="SSF102114">
    <property type="entry name" value="Radical SAM enzymes"/>
    <property type="match status" value="1"/>
</dbReference>
<reference evidence="6" key="1">
    <citation type="submission" date="2021-01" db="EMBL/GenBank/DDBJ databases">
        <title>Whole genome shotgun sequence of Virgisporangium aurantiacum NBRC 16421.</title>
        <authorList>
            <person name="Komaki H."/>
            <person name="Tamura T."/>
        </authorList>
    </citation>
    <scope>NUCLEOTIDE SEQUENCE</scope>
    <source>
        <strain evidence="6">NBRC 16421</strain>
    </source>
</reference>
<dbReference type="InterPro" id="IPR013785">
    <property type="entry name" value="Aldolase_TIM"/>
</dbReference>
<evidence type="ECO:0000256" key="3">
    <source>
        <dbReference type="ARBA" id="ARBA00023004"/>
    </source>
</evidence>
<dbReference type="InterPro" id="IPR007197">
    <property type="entry name" value="rSAM"/>
</dbReference>
<dbReference type="Proteomes" id="UP000612585">
    <property type="component" value="Unassembled WGS sequence"/>
</dbReference>
<dbReference type="AlphaFoldDB" id="A0A8J3ZHN2"/>
<dbReference type="EMBL" id="BOPG01000113">
    <property type="protein sequence ID" value="GIJ64307.1"/>
    <property type="molecule type" value="Genomic_DNA"/>
</dbReference>
<keyword evidence="1" id="KW-0949">S-adenosyl-L-methionine</keyword>
<evidence type="ECO:0000256" key="1">
    <source>
        <dbReference type="ARBA" id="ARBA00022691"/>
    </source>
</evidence>
<keyword evidence="4" id="KW-0411">Iron-sulfur</keyword>
<dbReference type="GO" id="GO:0003824">
    <property type="term" value="F:catalytic activity"/>
    <property type="evidence" value="ECO:0007669"/>
    <property type="project" value="InterPro"/>
</dbReference>
<keyword evidence="7" id="KW-1185">Reference proteome</keyword>
<keyword evidence="3" id="KW-0408">Iron</keyword>
<dbReference type="SFLD" id="SFLDG01067">
    <property type="entry name" value="SPASM/twitch_domain_containing"/>
    <property type="match status" value="1"/>
</dbReference>
<dbReference type="GO" id="GO:0051536">
    <property type="term" value="F:iron-sulfur cluster binding"/>
    <property type="evidence" value="ECO:0007669"/>
    <property type="project" value="UniProtKB-KW"/>
</dbReference>
<organism evidence="6 7">
    <name type="scientific">Virgisporangium aurantiacum</name>
    <dbReference type="NCBI Taxonomy" id="175570"/>
    <lineage>
        <taxon>Bacteria</taxon>
        <taxon>Bacillati</taxon>
        <taxon>Actinomycetota</taxon>
        <taxon>Actinomycetes</taxon>
        <taxon>Micromonosporales</taxon>
        <taxon>Micromonosporaceae</taxon>
        <taxon>Virgisporangium</taxon>
    </lineage>
</organism>
<evidence type="ECO:0000259" key="5">
    <source>
        <dbReference type="PROSITE" id="PS51918"/>
    </source>
</evidence>
<protein>
    <recommendedName>
        <fullName evidence="5">Radical SAM core domain-containing protein</fullName>
    </recommendedName>
</protein>
<dbReference type="SFLD" id="SFLDS00029">
    <property type="entry name" value="Radical_SAM"/>
    <property type="match status" value="1"/>
</dbReference>
<dbReference type="InterPro" id="IPR058240">
    <property type="entry name" value="rSAM_sf"/>
</dbReference>
<name>A0A8J3ZHN2_9ACTN</name>
<evidence type="ECO:0000313" key="7">
    <source>
        <dbReference type="Proteomes" id="UP000612585"/>
    </source>
</evidence>
<dbReference type="PANTHER" id="PTHR11228">
    <property type="entry name" value="RADICAL SAM DOMAIN PROTEIN"/>
    <property type="match status" value="1"/>
</dbReference>
<dbReference type="PROSITE" id="PS51918">
    <property type="entry name" value="RADICAL_SAM"/>
    <property type="match status" value="1"/>
</dbReference>
<evidence type="ECO:0000313" key="6">
    <source>
        <dbReference type="EMBL" id="GIJ64307.1"/>
    </source>
</evidence>
<dbReference type="GO" id="GO:0046872">
    <property type="term" value="F:metal ion binding"/>
    <property type="evidence" value="ECO:0007669"/>
    <property type="project" value="UniProtKB-KW"/>
</dbReference>
<dbReference type="InterPro" id="IPR050377">
    <property type="entry name" value="Radical_SAM_PqqE_MftC-like"/>
</dbReference>
<dbReference type="Gene3D" id="3.20.20.70">
    <property type="entry name" value="Aldolase class I"/>
    <property type="match status" value="1"/>
</dbReference>
<sequence length="307" mass="34645">MKALSVHLTDVCNSKCNFCIVDSPHMSADTIVRARVSRFLRENAGQGYEAVNLHGGEATIRKDFLEILDEIKELGYPTVYLQTNGRKLALMKFAEEVVARNVTLFIVSMHGATAQTQDRISLARGSFDQAVKGIRNIKLLGQKVRTNSVVSKDNYTEMPDIVDLCVTHGADHINISALHTSGTALRNFWDVTPRYDEIQPYVLEAVDRAVARNTTVTLEGFPYCSVPGYERYMIDWETNQFKMLYRTFVLDDYEHYMDAFTRVKDARCRGCAHNAKCGGVYKEYAELVGWDEFQPVVTVPDGEQTCA</sequence>
<dbReference type="PANTHER" id="PTHR11228:SF7">
    <property type="entry name" value="PQQA PEPTIDE CYCLASE"/>
    <property type="match status" value="1"/>
</dbReference>
<evidence type="ECO:0000256" key="2">
    <source>
        <dbReference type="ARBA" id="ARBA00022723"/>
    </source>
</evidence>
<keyword evidence="2" id="KW-0479">Metal-binding</keyword>
<dbReference type="CDD" id="cd01335">
    <property type="entry name" value="Radical_SAM"/>
    <property type="match status" value="1"/>
</dbReference>
<proteinExistence type="predicted"/>
<dbReference type="Pfam" id="PF04055">
    <property type="entry name" value="Radical_SAM"/>
    <property type="match status" value="1"/>
</dbReference>
<feature type="domain" description="Radical SAM core" evidence="5">
    <location>
        <begin position="1"/>
        <end position="222"/>
    </location>
</feature>